<dbReference type="Proteomes" id="UP000288168">
    <property type="component" value="Unassembled WGS sequence"/>
</dbReference>
<dbReference type="OrthoDB" id="10616816at2759"/>
<reference evidence="2 3" key="1">
    <citation type="submission" date="2017-06" db="EMBL/GenBank/DDBJ databases">
        <title>Comparative genomic analysis of Ambrosia Fusariam Clade fungi.</title>
        <authorList>
            <person name="Stajich J.E."/>
            <person name="Carrillo J."/>
            <person name="Kijimoto T."/>
            <person name="Eskalen A."/>
            <person name="O'Donnell K."/>
            <person name="Kasson M."/>
        </authorList>
    </citation>
    <scope>NUCLEOTIDE SEQUENCE [LARGE SCALE GENOMIC DNA]</scope>
    <source>
        <strain evidence="2 3">NRRL62584</strain>
    </source>
</reference>
<proteinExistence type="predicted"/>
<evidence type="ECO:0000313" key="3">
    <source>
        <dbReference type="Proteomes" id="UP000288168"/>
    </source>
</evidence>
<feature type="region of interest" description="Disordered" evidence="1">
    <location>
        <begin position="1"/>
        <end position="26"/>
    </location>
</feature>
<gene>
    <name evidence="2" type="ORF">CEP54_000975</name>
</gene>
<evidence type="ECO:0000256" key="1">
    <source>
        <dbReference type="SAM" id="MobiDB-lite"/>
    </source>
</evidence>
<feature type="compositionally biased region" description="Polar residues" evidence="1">
    <location>
        <begin position="10"/>
        <end position="23"/>
    </location>
</feature>
<evidence type="ECO:0000313" key="2">
    <source>
        <dbReference type="EMBL" id="RSL72292.1"/>
    </source>
</evidence>
<organism evidence="2 3">
    <name type="scientific">Fusarium duplospermum</name>
    <dbReference type="NCBI Taxonomy" id="1325734"/>
    <lineage>
        <taxon>Eukaryota</taxon>
        <taxon>Fungi</taxon>
        <taxon>Dikarya</taxon>
        <taxon>Ascomycota</taxon>
        <taxon>Pezizomycotina</taxon>
        <taxon>Sordariomycetes</taxon>
        <taxon>Hypocreomycetidae</taxon>
        <taxon>Hypocreales</taxon>
        <taxon>Nectriaceae</taxon>
        <taxon>Fusarium</taxon>
        <taxon>Fusarium solani species complex</taxon>
    </lineage>
</organism>
<comment type="caution">
    <text evidence="2">The sequence shown here is derived from an EMBL/GenBank/DDBJ whole genome shotgun (WGS) entry which is preliminary data.</text>
</comment>
<dbReference type="AlphaFoldDB" id="A0A428R434"/>
<accession>A0A428R434</accession>
<keyword evidence="3" id="KW-1185">Reference proteome</keyword>
<name>A0A428R434_9HYPO</name>
<dbReference type="EMBL" id="NKCI01000004">
    <property type="protein sequence ID" value="RSL72292.1"/>
    <property type="molecule type" value="Genomic_DNA"/>
</dbReference>
<protein>
    <submittedName>
        <fullName evidence="2">Uncharacterized protein</fullName>
    </submittedName>
</protein>
<sequence length="84" mass="9217">MKLFKLFPQSKKQGSSHLNSTATHGKRHDFHCSPVSCSSVTAASLGKPVWIEQSDFRNPRRTPINPCLSGLNFGATAEHPHNCS</sequence>